<organism evidence="3 4">
    <name type="scientific">Lophium mytilinum</name>
    <dbReference type="NCBI Taxonomy" id="390894"/>
    <lineage>
        <taxon>Eukaryota</taxon>
        <taxon>Fungi</taxon>
        <taxon>Dikarya</taxon>
        <taxon>Ascomycota</taxon>
        <taxon>Pezizomycotina</taxon>
        <taxon>Dothideomycetes</taxon>
        <taxon>Pleosporomycetidae</taxon>
        <taxon>Mytilinidiales</taxon>
        <taxon>Mytilinidiaceae</taxon>
        <taxon>Lophium</taxon>
    </lineage>
</organism>
<evidence type="ECO:0000256" key="1">
    <source>
        <dbReference type="SAM" id="Phobius"/>
    </source>
</evidence>
<feature type="chain" id="PRO_5025502772" evidence="2">
    <location>
        <begin position="23"/>
        <end position="167"/>
    </location>
</feature>
<dbReference type="OrthoDB" id="10528773at2759"/>
<sequence length="167" mass="18811">MAVPQSLIVMFIVLLVASVAECHPLAVRKTQHLTLALKLAIIFPVLGLVLGILAFVFGFKTMKRGWLKYWRIMKRWCVEKWGNGWFRQETPSVQSPTPVQGPTVVLPPPAPIPNPYPVLVPDDNPDAITMGNDGTLQDWVSHTRLTDVQVETEAEEWEMQRCLSPQL</sequence>
<keyword evidence="1" id="KW-0812">Transmembrane</keyword>
<keyword evidence="2" id="KW-0732">Signal</keyword>
<keyword evidence="1" id="KW-1133">Transmembrane helix</keyword>
<evidence type="ECO:0000313" key="4">
    <source>
        <dbReference type="Proteomes" id="UP000799750"/>
    </source>
</evidence>
<reference evidence="3" key="1">
    <citation type="journal article" date="2020" name="Stud. Mycol.">
        <title>101 Dothideomycetes genomes: a test case for predicting lifestyles and emergence of pathogens.</title>
        <authorList>
            <person name="Haridas S."/>
            <person name="Albert R."/>
            <person name="Binder M."/>
            <person name="Bloem J."/>
            <person name="Labutti K."/>
            <person name="Salamov A."/>
            <person name="Andreopoulos B."/>
            <person name="Baker S."/>
            <person name="Barry K."/>
            <person name="Bills G."/>
            <person name="Bluhm B."/>
            <person name="Cannon C."/>
            <person name="Castanera R."/>
            <person name="Culley D."/>
            <person name="Daum C."/>
            <person name="Ezra D."/>
            <person name="Gonzalez J."/>
            <person name="Henrissat B."/>
            <person name="Kuo A."/>
            <person name="Liang C."/>
            <person name="Lipzen A."/>
            <person name="Lutzoni F."/>
            <person name="Magnuson J."/>
            <person name="Mondo S."/>
            <person name="Nolan M."/>
            <person name="Ohm R."/>
            <person name="Pangilinan J."/>
            <person name="Park H.-J."/>
            <person name="Ramirez L."/>
            <person name="Alfaro M."/>
            <person name="Sun H."/>
            <person name="Tritt A."/>
            <person name="Yoshinaga Y."/>
            <person name="Zwiers L.-H."/>
            <person name="Turgeon B."/>
            <person name="Goodwin S."/>
            <person name="Spatafora J."/>
            <person name="Crous P."/>
            <person name="Grigoriev I."/>
        </authorList>
    </citation>
    <scope>NUCLEOTIDE SEQUENCE</scope>
    <source>
        <strain evidence="3">CBS 269.34</strain>
    </source>
</reference>
<gene>
    <name evidence="3" type="ORF">BU16DRAFT_172378</name>
</gene>
<protein>
    <submittedName>
        <fullName evidence="3">Uncharacterized protein</fullName>
    </submittedName>
</protein>
<feature type="signal peptide" evidence="2">
    <location>
        <begin position="1"/>
        <end position="22"/>
    </location>
</feature>
<feature type="transmembrane region" description="Helical" evidence="1">
    <location>
        <begin position="38"/>
        <end position="59"/>
    </location>
</feature>
<keyword evidence="4" id="KW-1185">Reference proteome</keyword>
<keyword evidence="1" id="KW-0472">Membrane</keyword>
<dbReference type="Proteomes" id="UP000799750">
    <property type="component" value="Unassembled WGS sequence"/>
</dbReference>
<name>A0A6A6Q9J6_9PEZI</name>
<accession>A0A6A6Q9J6</accession>
<proteinExistence type="predicted"/>
<dbReference type="EMBL" id="MU004199">
    <property type="protein sequence ID" value="KAF2489080.1"/>
    <property type="molecule type" value="Genomic_DNA"/>
</dbReference>
<dbReference type="AlphaFoldDB" id="A0A6A6Q9J6"/>
<evidence type="ECO:0000256" key="2">
    <source>
        <dbReference type="SAM" id="SignalP"/>
    </source>
</evidence>
<evidence type="ECO:0000313" key="3">
    <source>
        <dbReference type="EMBL" id="KAF2489080.1"/>
    </source>
</evidence>